<proteinExistence type="predicted"/>
<evidence type="ECO:0008006" key="4">
    <source>
        <dbReference type="Google" id="ProtNLM"/>
    </source>
</evidence>
<keyword evidence="1" id="KW-0732">Signal</keyword>
<evidence type="ECO:0000256" key="1">
    <source>
        <dbReference type="SAM" id="SignalP"/>
    </source>
</evidence>
<organism evidence="2 3">
    <name type="scientific">Hibiscus sabdariffa</name>
    <name type="common">roselle</name>
    <dbReference type="NCBI Taxonomy" id="183260"/>
    <lineage>
        <taxon>Eukaryota</taxon>
        <taxon>Viridiplantae</taxon>
        <taxon>Streptophyta</taxon>
        <taxon>Embryophyta</taxon>
        <taxon>Tracheophyta</taxon>
        <taxon>Spermatophyta</taxon>
        <taxon>Magnoliopsida</taxon>
        <taxon>eudicotyledons</taxon>
        <taxon>Gunneridae</taxon>
        <taxon>Pentapetalae</taxon>
        <taxon>rosids</taxon>
        <taxon>malvids</taxon>
        <taxon>Malvales</taxon>
        <taxon>Malvaceae</taxon>
        <taxon>Malvoideae</taxon>
        <taxon>Hibiscus</taxon>
    </lineage>
</organism>
<gene>
    <name evidence="2" type="ORF">V6N12_041422</name>
</gene>
<name>A0ABR2E8K6_9ROSI</name>
<reference evidence="2 3" key="1">
    <citation type="journal article" date="2024" name="G3 (Bethesda)">
        <title>Genome assembly of Hibiscus sabdariffa L. provides insights into metabolisms of medicinal natural products.</title>
        <authorList>
            <person name="Kim T."/>
        </authorList>
    </citation>
    <scope>NUCLEOTIDE SEQUENCE [LARGE SCALE GENOMIC DNA]</scope>
    <source>
        <strain evidence="2">TK-2024</strain>
        <tissue evidence="2">Old leaves</tissue>
    </source>
</reference>
<feature type="chain" id="PRO_5047285825" description="Secreted protein" evidence="1">
    <location>
        <begin position="29"/>
        <end position="116"/>
    </location>
</feature>
<sequence length="116" mass="13342">MVHWPLWLLRRLSQLLLNLLLSVHNIRSNCRSSGQRIHFVRGEWSALHVDNVRYGVSVHVLLLLQIQVKGPIFVEGKAMQRLLCPLLLRTMCLVPGVSRAQEPRLRNGHWVACQHG</sequence>
<evidence type="ECO:0000313" key="3">
    <source>
        <dbReference type="Proteomes" id="UP001472677"/>
    </source>
</evidence>
<evidence type="ECO:0000313" key="2">
    <source>
        <dbReference type="EMBL" id="KAK8552848.1"/>
    </source>
</evidence>
<keyword evidence="3" id="KW-1185">Reference proteome</keyword>
<protein>
    <recommendedName>
        <fullName evidence="4">Secreted protein</fullName>
    </recommendedName>
</protein>
<dbReference type="Proteomes" id="UP001472677">
    <property type="component" value="Unassembled WGS sequence"/>
</dbReference>
<feature type="signal peptide" evidence="1">
    <location>
        <begin position="1"/>
        <end position="28"/>
    </location>
</feature>
<accession>A0ABR2E8K6</accession>
<comment type="caution">
    <text evidence="2">The sequence shown here is derived from an EMBL/GenBank/DDBJ whole genome shotgun (WGS) entry which is preliminary data.</text>
</comment>
<dbReference type="EMBL" id="JBBPBM010000020">
    <property type="protein sequence ID" value="KAK8552848.1"/>
    <property type="molecule type" value="Genomic_DNA"/>
</dbReference>